<gene>
    <name evidence="1" type="ORF">F511_29178</name>
</gene>
<proteinExistence type="predicted"/>
<evidence type="ECO:0000313" key="2">
    <source>
        <dbReference type="Proteomes" id="UP000250235"/>
    </source>
</evidence>
<protein>
    <submittedName>
        <fullName evidence="1">Uncharacterized protein</fullName>
    </submittedName>
</protein>
<reference evidence="1 2" key="1">
    <citation type="journal article" date="2015" name="Proc. Natl. Acad. Sci. U.S.A.">
        <title>The resurrection genome of Boea hygrometrica: A blueprint for survival of dehydration.</title>
        <authorList>
            <person name="Xiao L."/>
            <person name="Yang G."/>
            <person name="Zhang L."/>
            <person name="Yang X."/>
            <person name="Zhao S."/>
            <person name="Ji Z."/>
            <person name="Zhou Q."/>
            <person name="Hu M."/>
            <person name="Wang Y."/>
            <person name="Chen M."/>
            <person name="Xu Y."/>
            <person name="Jin H."/>
            <person name="Xiao X."/>
            <person name="Hu G."/>
            <person name="Bao F."/>
            <person name="Hu Y."/>
            <person name="Wan P."/>
            <person name="Li L."/>
            <person name="Deng X."/>
            <person name="Kuang T."/>
            <person name="Xiang C."/>
            <person name="Zhu J.K."/>
            <person name="Oliver M.J."/>
            <person name="He Y."/>
        </authorList>
    </citation>
    <scope>NUCLEOTIDE SEQUENCE [LARGE SCALE GENOMIC DNA]</scope>
    <source>
        <strain evidence="2">cv. XS01</strain>
    </source>
</reference>
<dbReference type="Proteomes" id="UP000250235">
    <property type="component" value="Unassembled WGS sequence"/>
</dbReference>
<name>A0A2Z7BPD7_9LAMI</name>
<dbReference type="EMBL" id="KV003917">
    <property type="protein sequence ID" value="KZV36176.1"/>
    <property type="molecule type" value="Genomic_DNA"/>
</dbReference>
<organism evidence="1 2">
    <name type="scientific">Dorcoceras hygrometricum</name>
    <dbReference type="NCBI Taxonomy" id="472368"/>
    <lineage>
        <taxon>Eukaryota</taxon>
        <taxon>Viridiplantae</taxon>
        <taxon>Streptophyta</taxon>
        <taxon>Embryophyta</taxon>
        <taxon>Tracheophyta</taxon>
        <taxon>Spermatophyta</taxon>
        <taxon>Magnoliopsida</taxon>
        <taxon>eudicotyledons</taxon>
        <taxon>Gunneridae</taxon>
        <taxon>Pentapetalae</taxon>
        <taxon>asterids</taxon>
        <taxon>lamiids</taxon>
        <taxon>Lamiales</taxon>
        <taxon>Gesneriaceae</taxon>
        <taxon>Didymocarpoideae</taxon>
        <taxon>Trichosporeae</taxon>
        <taxon>Loxocarpinae</taxon>
        <taxon>Dorcoceras</taxon>
    </lineage>
</organism>
<sequence>MNGAVISNIHLAVADGVLSVSRNKIDKSCLGYSDKDVRGQVTSQQDFPKEKVVYSSDGGIFISDRPYQHSEYSIFLAHLIGAYDRGKRTCGASTSESSGFI</sequence>
<dbReference type="AlphaFoldDB" id="A0A2Z7BPD7"/>
<accession>A0A2Z7BPD7</accession>
<evidence type="ECO:0000313" key="1">
    <source>
        <dbReference type="EMBL" id="KZV36176.1"/>
    </source>
</evidence>
<keyword evidence="2" id="KW-1185">Reference proteome</keyword>